<organism evidence="2 3">
    <name type="scientific">Zymoseptoria tritici (strain ST99CH_3D7)</name>
    <dbReference type="NCBI Taxonomy" id="1276538"/>
    <lineage>
        <taxon>Eukaryota</taxon>
        <taxon>Fungi</taxon>
        <taxon>Dikarya</taxon>
        <taxon>Ascomycota</taxon>
        <taxon>Pezizomycotina</taxon>
        <taxon>Dothideomycetes</taxon>
        <taxon>Dothideomycetidae</taxon>
        <taxon>Mycosphaerellales</taxon>
        <taxon>Mycosphaerellaceae</taxon>
        <taxon>Zymoseptoria</taxon>
    </lineage>
</organism>
<evidence type="ECO:0000313" key="3">
    <source>
        <dbReference type="Proteomes" id="UP000215127"/>
    </source>
</evidence>
<dbReference type="STRING" id="1276538.A0A1X7RPP0"/>
<keyword evidence="3" id="KW-1185">Reference proteome</keyword>
<protein>
    <submittedName>
        <fullName evidence="2">Uncharacterized protein</fullName>
    </submittedName>
</protein>
<feature type="region of interest" description="Disordered" evidence="1">
    <location>
        <begin position="1"/>
        <end position="27"/>
    </location>
</feature>
<dbReference type="AlphaFoldDB" id="A0A1X7RPP0"/>
<dbReference type="Proteomes" id="UP000215127">
    <property type="component" value="Chromosome 3"/>
</dbReference>
<sequence>MDSNKEALPSYSPPATEVTESIPTAPPPKYSPLKTFALTNTGTFTTRHLVLSQNGKPFLWVNTSSGFLGPPQINIHTKSVNGPIVVATRLRVTSSGCRVKLGNPDAVGKWHDVESQSFGSSQYGFSWQGKNYAWKRTHRTELGASDWRNGDYKLIDKSCPERVLAVYTTNRSWFNSTDIARVEFMMELGLEGEVKGVMVKSQRTLGEQRPKERSASCRQESVCMHGIPPACDA</sequence>
<evidence type="ECO:0000256" key="1">
    <source>
        <dbReference type="SAM" id="MobiDB-lite"/>
    </source>
</evidence>
<gene>
    <name evidence="2" type="ORF">ZT3D7_G4526</name>
</gene>
<evidence type="ECO:0000313" key="2">
    <source>
        <dbReference type="EMBL" id="SMQ49375.1"/>
    </source>
</evidence>
<reference evidence="2 3" key="1">
    <citation type="submission" date="2016-06" db="EMBL/GenBank/DDBJ databases">
        <authorList>
            <person name="Kjaerup R.B."/>
            <person name="Dalgaard T.S."/>
            <person name="Juul-Madsen H.R."/>
        </authorList>
    </citation>
    <scope>NUCLEOTIDE SEQUENCE [LARGE SCALE GENOMIC DNA]</scope>
</reference>
<dbReference type="EMBL" id="LT853694">
    <property type="protein sequence ID" value="SMQ49375.1"/>
    <property type="molecule type" value="Genomic_DNA"/>
</dbReference>
<name>A0A1X7RPP0_ZYMT9</name>
<accession>A0A1X7RPP0</accession>
<proteinExistence type="predicted"/>